<gene>
    <name evidence="1" type="primary">rlp45</name>
    <name evidence="1" type="ORF">DAT39_013220</name>
</gene>
<proteinExistence type="predicted"/>
<dbReference type="Proteomes" id="UP000727407">
    <property type="component" value="Unassembled WGS sequence"/>
</dbReference>
<evidence type="ECO:0000313" key="2">
    <source>
        <dbReference type="Proteomes" id="UP000727407"/>
    </source>
</evidence>
<sequence>MGCGPGAQPKIPVLPRIHAIFNSVRSVCRWRKKTIDVTERRLSALQVLSVLLDLGRRE</sequence>
<reference evidence="1" key="1">
    <citation type="submission" date="2020-07" db="EMBL/GenBank/DDBJ databases">
        <title>Clarias magur genome sequencing, assembly and annotation.</title>
        <authorList>
            <person name="Kushwaha B."/>
            <person name="Kumar R."/>
            <person name="Das P."/>
            <person name="Joshi C.G."/>
            <person name="Kumar D."/>
            <person name="Nagpure N.S."/>
            <person name="Pandey M."/>
            <person name="Agarwal S."/>
            <person name="Srivastava S."/>
            <person name="Singh M."/>
            <person name="Sahoo L."/>
            <person name="Jayasankar P."/>
            <person name="Meher P.K."/>
            <person name="Koringa P.G."/>
            <person name="Iquebal M.A."/>
            <person name="Das S.P."/>
            <person name="Bit A."/>
            <person name="Patnaik S."/>
            <person name="Patel N."/>
            <person name="Shah T.M."/>
            <person name="Hinsu A."/>
            <person name="Jena J.K."/>
        </authorList>
    </citation>
    <scope>NUCLEOTIDE SEQUENCE</scope>
    <source>
        <strain evidence="1">CIFAMagur01</strain>
        <tissue evidence="1">Testis</tissue>
    </source>
</reference>
<feature type="non-terminal residue" evidence="1">
    <location>
        <position position="1"/>
    </location>
</feature>
<evidence type="ECO:0000313" key="1">
    <source>
        <dbReference type="EMBL" id="KAF5897093.1"/>
    </source>
</evidence>
<name>A0A8J4X8A9_CLAMG</name>
<organism evidence="1 2">
    <name type="scientific">Clarias magur</name>
    <name type="common">Asian catfish</name>
    <name type="synonym">Macropteronotus magur</name>
    <dbReference type="NCBI Taxonomy" id="1594786"/>
    <lineage>
        <taxon>Eukaryota</taxon>
        <taxon>Metazoa</taxon>
        <taxon>Chordata</taxon>
        <taxon>Craniata</taxon>
        <taxon>Vertebrata</taxon>
        <taxon>Euteleostomi</taxon>
        <taxon>Actinopterygii</taxon>
        <taxon>Neopterygii</taxon>
        <taxon>Teleostei</taxon>
        <taxon>Ostariophysi</taxon>
        <taxon>Siluriformes</taxon>
        <taxon>Clariidae</taxon>
        <taxon>Clarias</taxon>
    </lineage>
</organism>
<keyword evidence="2" id="KW-1185">Reference proteome</keyword>
<dbReference type="AlphaFoldDB" id="A0A8J4X8A9"/>
<accession>A0A8J4X8A9</accession>
<comment type="caution">
    <text evidence="1">The sequence shown here is derived from an EMBL/GenBank/DDBJ whole genome shotgun (WGS) entry which is preliminary data.</text>
</comment>
<dbReference type="EMBL" id="QNUK01000249">
    <property type="protein sequence ID" value="KAF5897093.1"/>
    <property type="molecule type" value="Genomic_DNA"/>
</dbReference>
<protein>
    <submittedName>
        <fullName evidence="1">Receptor-like protein 45</fullName>
    </submittedName>
</protein>
<keyword evidence="1" id="KW-0675">Receptor</keyword>